<feature type="domain" description="Glycosyltransferase RgtA/B/C/D-like" evidence="9">
    <location>
        <begin position="58"/>
        <end position="216"/>
    </location>
</feature>
<evidence type="ECO:0000256" key="4">
    <source>
        <dbReference type="ARBA" id="ARBA00022679"/>
    </source>
</evidence>
<feature type="transmembrane region" description="Helical" evidence="8">
    <location>
        <begin position="106"/>
        <end position="126"/>
    </location>
</feature>
<keyword evidence="11" id="KW-1185">Reference proteome</keyword>
<feature type="transmembrane region" description="Helical" evidence="8">
    <location>
        <begin position="272"/>
        <end position="295"/>
    </location>
</feature>
<keyword evidence="2" id="KW-1003">Cell membrane</keyword>
<sequence length="551" mass="62577">MNKTTIAVLFALICAVYFVALGVDTMDVDSSQYAAMSREMKESGSYLQVYEQGKDYLDKPPFLFWASAISMKIFGENNFGFKFPSILFAIFAVLATFRFARLFYDRTVALIAAAVLATCQAVFLITNDVRTDTILMSWVIIAMWQLAEWYQSKKIKHFLFGAAAIGAGMVTKGPIALFVPIFAFGSHFVLKREWKQILQPVYLLGLVVIAVVLVPMSIGLYQQFDLHPEKTVNGLKNVSGLKFFYWTQSFGRITGENVWNNNAPFSFLFENLLWGMLPWTLFFVAGLVRELVMIVYNRFTVARNEEFLTTGGFVLSYCSLGISKYQLPHYIYVVLPFIAIITAKMMYSLFWENKLNWLRLTIVPIQWLVIMVLLAAPFLILLFAFPAASAWPWIVAAVSVIAAAALLFNKNINRKLIALSLSAIIGLNIFLSSWFYPSLLNYQAGNTAGRFVTEQNIPKDKFFLYKFSGNGTSLHFYSKRIVKSLNDLNNINSGMYLLTMEEGLRDLAERNIHFEVAQEGLDYHVTALTGKFLNKDTRDAQCKKYYVVKLL</sequence>
<dbReference type="Pfam" id="PF13231">
    <property type="entry name" value="PMT_2"/>
    <property type="match status" value="1"/>
</dbReference>
<feature type="transmembrane region" description="Helical" evidence="8">
    <location>
        <begin position="158"/>
        <end position="189"/>
    </location>
</feature>
<dbReference type="GO" id="GO:0009103">
    <property type="term" value="P:lipopolysaccharide biosynthetic process"/>
    <property type="evidence" value="ECO:0007669"/>
    <property type="project" value="UniProtKB-ARBA"/>
</dbReference>
<evidence type="ECO:0000259" key="9">
    <source>
        <dbReference type="Pfam" id="PF13231"/>
    </source>
</evidence>
<dbReference type="InterPro" id="IPR038731">
    <property type="entry name" value="RgtA/B/C-like"/>
</dbReference>
<comment type="subcellular location">
    <subcellularLocation>
        <location evidence="1">Cell membrane</location>
        <topology evidence="1">Multi-pass membrane protein</topology>
    </subcellularLocation>
</comment>
<proteinExistence type="predicted"/>
<dbReference type="EMBL" id="VLLE01000006">
    <property type="protein sequence ID" value="TWI79492.1"/>
    <property type="molecule type" value="Genomic_DNA"/>
</dbReference>
<gene>
    <name evidence="10" type="ORF">IQ13_3897</name>
</gene>
<feature type="transmembrane region" description="Helical" evidence="8">
    <location>
        <begin position="329"/>
        <end position="350"/>
    </location>
</feature>
<organism evidence="10 11">
    <name type="scientific">Lacibacter cauensis</name>
    <dbReference type="NCBI Taxonomy" id="510947"/>
    <lineage>
        <taxon>Bacteria</taxon>
        <taxon>Pseudomonadati</taxon>
        <taxon>Bacteroidota</taxon>
        <taxon>Chitinophagia</taxon>
        <taxon>Chitinophagales</taxon>
        <taxon>Chitinophagaceae</taxon>
        <taxon>Lacibacter</taxon>
    </lineage>
</organism>
<accession>A0A562SE48</accession>
<dbReference type="OrthoDB" id="9178203at2"/>
<name>A0A562SE48_9BACT</name>
<feature type="transmembrane region" description="Helical" evidence="8">
    <location>
        <begin position="390"/>
        <end position="409"/>
    </location>
</feature>
<dbReference type="GO" id="GO:0010041">
    <property type="term" value="P:response to iron(III) ion"/>
    <property type="evidence" value="ECO:0007669"/>
    <property type="project" value="TreeGrafter"/>
</dbReference>
<dbReference type="GO" id="GO:0016763">
    <property type="term" value="F:pentosyltransferase activity"/>
    <property type="evidence" value="ECO:0007669"/>
    <property type="project" value="TreeGrafter"/>
</dbReference>
<dbReference type="Proteomes" id="UP000316167">
    <property type="component" value="Unassembled WGS sequence"/>
</dbReference>
<feature type="transmembrane region" description="Helical" evidence="8">
    <location>
        <begin position="6"/>
        <end position="23"/>
    </location>
</feature>
<evidence type="ECO:0000256" key="6">
    <source>
        <dbReference type="ARBA" id="ARBA00022989"/>
    </source>
</evidence>
<keyword evidence="6 8" id="KW-1133">Transmembrane helix</keyword>
<evidence type="ECO:0000256" key="2">
    <source>
        <dbReference type="ARBA" id="ARBA00022475"/>
    </source>
</evidence>
<dbReference type="AlphaFoldDB" id="A0A562SE48"/>
<evidence type="ECO:0000256" key="8">
    <source>
        <dbReference type="SAM" id="Phobius"/>
    </source>
</evidence>
<feature type="transmembrane region" description="Helical" evidence="8">
    <location>
        <begin position="79"/>
        <end position="100"/>
    </location>
</feature>
<evidence type="ECO:0000313" key="11">
    <source>
        <dbReference type="Proteomes" id="UP000316167"/>
    </source>
</evidence>
<feature type="transmembrane region" description="Helical" evidence="8">
    <location>
        <begin position="201"/>
        <end position="221"/>
    </location>
</feature>
<dbReference type="GO" id="GO:0005886">
    <property type="term" value="C:plasma membrane"/>
    <property type="evidence" value="ECO:0007669"/>
    <property type="project" value="UniProtKB-SubCell"/>
</dbReference>
<dbReference type="PANTHER" id="PTHR33908:SF3">
    <property type="entry name" value="UNDECAPRENYL PHOSPHATE-ALPHA-4-AMINO-4-DEOXY-L-ARABINOSE ARABINOSYL TRANSFERASE"/>
    <property type="match status" value="1"/>
</dbReference>
<keyword evidence="7 8" id="KW-0472">Membrane</keyword>
<protein>
    <submittedName>
        <fullName evidence="10">4-amino-4-deoxy-L-arabinose transferase-like glycosyltransferase</fullName>
    </submittedName>
</protein>
<reference evidence="10 11" key="1">
    <citation type="journal article" date="2015" name="Stand. Genomic Sci.">
        <title>Genomic Encyclopedia of Bacterial and Archaeal Type Strains, Phase III: the genomes of soil and plant-associated and newly described type strains.</title>
        <authorList>
            <person name="Whitman W.B."/>
            <person name="Woyke T."/>
            <person name="Klenk H.P."/>
            <person name="Zhou Y."/>
            <person name="Lilburn T.G."/>
            <person name="Beck B.J."/>
            <person name="De Vos P."/>
            <person name="Vandamme P."/>
            <person name="Eisen J.A."/>
            <person name="Garrity G."/>
            <person name="Hugenholtz P."/>
            <person name="Kyrpides N.C."/>
        </authorList>
    </citation>
    <scope>NUCLEOTIDE SEQUENCE [LARGE SCALE GENOMIC DNA]</scope>
    <source>
        <strain evidence="10 11">CGMCC 1.7271</strain>
    </source>
</reference>
<feature type="transmembrane region" description="Helical" evidence="8">
    <location>
        <begin position="416"/>
        <end position="436"/>
    </location>
</feature>
<feature type="transmembrane region" description="Helical" evidence="8">
    <location>
        <begin position="362"/>
        <end position="384"/>
    </location>
</feature>
<keyword evidence="4 10" id="KW-0808">Transferase</keyword>
<evidence type="ECO:0000256" key="1">
    <source>
        <dbReference type="ARBA" id="ARBA00004651"/>
    </source>
</evidence>
<evidence type="ECO:0000256" key="5">
    <source>
        <dbReference type="ARBA" id="ARBA00022692"/>
    </source>
</evidence>
<evidence type="ECO:0000256" key="3">
    <source>
        <dbReference type="ARBA" id="ARBA00022676"/>
    </source>
</evidence>
<keyword evidence="3" id="KW-0328">Glycosyltransferase</keyword>
<evidence type="ECO:0000313" key="10">
    <source>
        <dbReference type="EMBL" id="TWI79492.1"/>
    </source>
</evidence>
<keyword evidence="5 8" id="KW-0812">Transmembrane</keyword>
<dbReference type="InterPro" id="IPR050297">
    <property type="entry name" value="LipidA_mod_glycosyltrf_83"/>
</dbReference>
<comment type="caution">
    <text evidence="10">The sequence shown here is derived from an EMBL/GenBank/DDBJ whole genome shotgun (WGS) entry which is preliminary data.</text>
</comment>
<dbReference type="PANTHER" id="PTHR33908">
    <property type="entry name" value="MANNOSYLTRANSFERASE YKCB-RELATED"/>
    <property type="match status" value="1"/>
</dbReference>
<dbReference type="RefSeq" id="WP_144888300.1">
    <property type="nucleotide sequence ID" value="NZ_VLLE01000006.1"/>
</dbReference>
<feature type="transmembrane region" description="Helical" evidence="8">
    <location>
        <begin position="133"/>
        <end position="152"/>
    </location>
</feature>
<evidence type="ECO:0000256" key="7">
    <source>
        <dbReference type="ARBA" id="ARBA00023136"/>
    </source>
</evidence>